<dbReference type="KEGG" id="scd:Spica_2068"/>
<keyword evidence="7" id="KW-1185">Reference proteome</keyword>
<dbReference type="PANTHER" id="PTHR46959:SF2">
    <property type="entry name" value="SULFOQUINOVOSIDASE"/>
    <property type="match status" value="1"/>
</dbReference>
<accession>F8EZH2</accession>
<evidence type="ECO:0000259" key="3">
    <source>
        <dbReference type="Pfam" id="PF01055"/>
    </source>
</evidence>
<evidence type="ECO:0000256" key="2">
    <source>
        <dbReference type="RuleBase" id="RU361185"/>
    </source>
</evidence>
<dbReference type="RefSeq" id="WP_013969484.1">
    <property type="nucleotide sequence ID" value="NC_015732.1"/>
</dbReference>
<dbReference type="InterPro" id="IPR013780">
    <property type="entry name" value="Glyco_hydro_b"/>
</dbReference>
<dbReference type="PANTHER" id="PTHR46959">
    <property type="entry name" value="SULFOQUINOVOSIDASE"/>
    <property type="match status" value="1"/>
</dbReference>
<evidence type="ECO:0000313" key="6">
    <source>
        <dbReference type="EMBL" id="AEJ20195.1"/>
    </source>
</evidence>
<dbReference type="STRING" id="744872.Spica_2068"/>
<evidence type="ECO:0000256" key="1">
    <source>
        <dbReference type="ARBA" id="ARBA00007806"/>
    </source>
</evidence>
<dbReference type="InterPro" id="IPR052990">
    <property type="entry name" value="Sulfoquinovosidase_GH31"/>
</dbReference>
<dbReference type="SUPFAM" id="SSF74650">
    <property type="entry name" value="Galactose mutarotase-like"/>
    <property type="match status" value="1"/>
</dbReference>
<reference evidence="7" key="1">
    <citation type="journal article" date="2013" name="Stand. Genomic Sci.">
        <title>Genome sequence of the thermophilic fresh-water bacterium Spirochaeta caldaria type strain (H1(T)), reclassification of Spirochaeta caldaria, Spirochaeta stenostrepta, and Spirochaeta zuelzerae in the genus Treponema as Treponema caldaria comb. nov., Treponema stenostrepta comb. nov., and Treponema zuelzerae comb. nov., and emendation of the genus Treponema.</title>
        <authorList>
            <person name="Abt B."/>
            <person name="Goker M."/>
            <person name="Scheuner C."/>
            <person name="Han C."/>
            <person name="Lu M."/>
            <person name="Misra M."/>
            <person name="Lapidus A."/>
            <person name="Nolan M."/>
            <person name="Lucas S."/>
            <person name="Hammon N."/>
            <person name="Deshpande S."/>
            <person name="Cheng J.F."/>
            <person name="Tapia R."/>
            <person name="Goodwin L.A."/>
            <person name="Pitluck S."/>
            <person name="Liolios K."/>
            <person name="Pagani I."/>
            <person name="Ivanova N."/>
            <person name="Mavromatis K."/>
            <person name="Mikhailova N."/>
            <person name="Huntemann M."/>
            <person name="Pati A."/>
            <person name="Chen A."/>
            <person name="Palaniappan K."/>
            <person name="Land M."/>
            <person name="Hauser L."/>
            <person name="Jeffries C.D."/>
            <person name="Rohde M."/>
            <person name="Spring S."/>
            <person name="Gronow S."/>
            <person name="Detter J.C."/>
            <person name="Bristow J."/>
            <person name="Eisen J.A."/>
            <person name="Markowitz V."/>
            <person name="Hugenholtz P."/>
            <person name="Kyrpides N.C."/>
            <person name="Woyke T."/>
            <person name="Klenk H.P."/>
        </authorList>
    </citation>
    <scope>NUCLEOTIDE SEQUENCE</scope>
    <source>
        <strain evidence="7">ATCC 51460 / DSM 7334 / H1</strain>
    </source>
</reference>
<dbReference type="AlphaFoldDB" id="F8EZH2"/>
<dbReference type="SUPFAM" id="SSF51011">
    <property type="entry name" value="Glycosyl hydrolase domain"/>
    <property type="match status" value="1"/>
</dbReference>
<dbReference type="InterPro" id="IPR000322">
    <property type="entry name" value="Glyco_hydro_31_TIM"/>
</dbReference>
<dbReference type="Pfam" id="PF01055">
    <property type="entry name" value="Glyco_hydro_31_2nd"/>
    <property type="match status" value="1"/>
</dbReference>
<dbReference type="SUPFAM" id="SSF51445">
    <property type="entry name" value="(Trans)glycosidases"/>
    <property type="match status" value="1"/>
</dbReference>
<dbReference type="eggNOG" id="COG1501">
    <property type="taxonomic scope" value="Bacteria"/>
</dbReference>
<keyword evidence="2" id="KW-0326">Glycosidase</keyword>
<dbReference type="EMBL" id="CP002868">
    <property type="protein sequence ID" value="AEJ20195.1"/>
    <property type="molecule type" value="Genomic_DNA"/>
</dbReference>
<name>F8EZH2_GRAC1</name>
<dbReference type="Pfam" id="PF21365">
    <property type="entry name" value="Glyco_hydro_31_3rd"/>
    <property type="match status" value="1"/>
</dbReference>
<dbReference type="Pfam" id="PF13802">
    <property type="entry name" value="Gal_mutarotas_2"/>
    <property type="match status" value="1"/>
</dbReference>
<dbReference type="Proteomes" id="UP000000503">
    <property type="component" value="Chromosome"/>
</dbReference>
<comment type="similarity">
    <text evidence="1 2">Belongs to the glycosyl hydrolase 31 family.</text>
</comment>
<dbReference type="InterPro" id="IPR025887">
    <property type="entry name" value="Glyco_hydro_31_N_dom"/>
</dbReference>
<protein>
    <submittedName>
        <fullName evidence="6">Glycoside hydrolase family 31</fullName>
    </submittedName>
</protein>
<dbReference type="Gene3D" id="2.60.40.1760">
    <property type="entry name" value="glycosyl hydrolase (family 31)"/>
    <property type="match status" value="1"/>
</dbReference>
<organism evidence="6 7">
    <name type="scientific">Gracilinema caldarium (strain ATCC 51460 / DSM 7334 / H1)</name>
    <name type="common">Treponema caldarium</name>
    <dbReference type="NCBI Taxonomy" id="744872"/>
    <lineage>
        <taxon>Bacteria</taxon>
        <taxon>Pseudomonadati</taxon>
        <taxon>Spirochaetota</taxon>
        <taxon>Spirochaetia</taxon>
        <taxon>Spirochaetales</taxon>
        <taxon>Breznakiellaceae</taxon>
        <taxon>Gracilinema</taxon>
    </lineage>
</organism>
<dbReference type="CDD" id="cd06594">
    <property type="entry name" value="GH31_glucosidase_YihQ"/>
    <property type="match status" value="1"/>
</dbReference>
<gene>
    <name evidence="6" type="ordered locus">Spica_2068</name>
</gene>
<dbReference type="InterPro" id="IPR017853">
    <property type="entry name" value="GH"/>
</dbReference>
<sequence length="723" mass="82919">MTPNQEPLHIITDKKNLRLLFKGEEIFAHSPEQPFVYAGRGTGNYRMFRGNFHISERLKELVGLQDWDLLESEPNRLVIRFSQGCSIYHGRKSHYNLILQAAVVSDRLELSCTTETETGQAPQYKPNRWRFHFSAQTNEQVYGCGEQFSYLNLRGRAFPLWTSEQGVGRNKKSYVTWLADVAEGAGGDYYWTFFPQTSFVSSRHLWCYADCPAYSVFDFSAPDHHELYFWDLPSRFVFGLKPSMVETIQDQSAYFGRQGMLPDWVMEGVILGVQGGTETCEHKLAVARKAHVPVVGIWAQDWEGIRITSFGQRLRWNWVWDQERYPGLDRAIKTWNRDGVRFLGYINPYVLQDHSLFQEAEPQGYLAKNGEGRTYLVDFGEFYAGIVDLTNPEAFRWFKGVIKHNLLDFGLSGWMVDFGEYLPTDTVLYSGRSAELAHNEWPALWARCNYEAVQEWYQDHPEKQGQIVYFMRAGGPGSQKWCPLMWAGDQNVDWSEDDGLPSIIPAALSLAMSGHGLHHSDIGGYTTLFGMKRTKELFMRWAELASLTPVMRGHEGNRPRDNWQFDSDQETLAHLARMGHLHRALLPYLRTLVVENAERGIPVMRPLFLHYEEDSEAWHIKDQYLLGPDLLVAPVLEPARNERKLHLPPGIWCHLWSGETFHSPGPAGMSCTVRAYLGEPPVFYRAGTAWEALFREALTTCEALYPSRPVSKTDAITVQDISK</sequence>
<evidence type="ECO:0000313" key="7">
    <source>
        <dbReference type="Proteomes" id="UP000000503"/>
    </source>
</evidence>
<proteinExistence type="inferred from homology"/>
<feature type="domain" description="Glycosyl hydrolase family 31 C-terminal" evidence="5">
    <location>
        <begin position="600"/>
        <end position="688"/>
    </location>
</feature>
<dbReference type="InterPro" id="IPR011013">
    <property type="entry name" value="Gal_mutarotase_sf_dom"/>
</dbReference>
<dbReference type="GO" id="GO:0004553">
    <property type="term" value="F:hydrolase activity, hydrolyzing O-glycosyl compounds"/>
    <property type="evidence" value="ECO:0007669"/>
    <property type="project" value="InterPro"/>
</dbReference>
<dbReference type="OrthoDB" id="176168at2"/>
<feature type="domain" description="Glycoside hydrolase family 31 N-terminal" evidence="4">
    <location>
        <begin position="118"/>
        <end position="164"/>
    </location>
</feature>
<dbReference type="Gene3D" id="3.20.20.80">
    <property type="entry name" value="Glycosidases"/>
    <property type="match status" value="1"/>
</dbReference>
<dbReference type="NCBIfam" id="NF007746">
    <property type="entry name" value="PRK10426.1"/>
    <property type="match status" value="1"/>
</dbReference>
<dbReference type="InterPro" id="IPR048395">
    <property type="entry name" value="Glyco_hydro_31_C"/>
</dbReference>
<evidence type="ECO:0000259" key="4">
    <source>
        <dbReference type="Pfam" id="PF13802"/>
    </source>
</evidence>
<dbReference type="GO" id="GO:0030246">
    <property type="term" value="F:carbohydrate binding"/>
    <property type="evidence" value="ECO:0007669"/>
    <property type="project" value="InterPro"/>
</dbReference>
<dbReference type="InterPro" id="IPR044112">
    <property type="entry name" value="YihQ_TIM-like"/>
</dbReference>
<evidence type="ECO:0000259" key="5">
    <source>
        <dbReference type="Pfam" id="PF21365"/>
    </source>
</evidence>
<dbReference type="CDD" id="cd14752">
    <property type="entry name" value="GH31_N"/>
    <property type="match status" value="1"/>
</dbReference>
<keyword evidence="2 6" id="KW-0378">Hydrolase</keyword>
<feature type="domain" description="Glycoside hydrolase family 31 TIM barrel" evidence="3">
    <location>
        <begin position="277"/>
        <end position="591"/>
    </location>
</feature>
<dbReference type="HOGENOM" id="CLU_017110_0_1_12"/>
<dbReference type="GO" id="GO:0005975">
    <property type="term" value="P:carbohydrate metabolic process"/>
    <property type="evidence" value="ECO:0007669"/>
    <property type="project" value="InterPro"/>
</dbReference>
<dbReference type="Gene3D" id="2.60.40.1180">
    <property type="entry name" value="Golgi alpha-mannosidase II"/>
    <property type="match status" value="1"/>
</dbReference>